<dbReference type="Pfam" id="PF00535">
    <property type="entry name" value="Glycos_transf_2"/>
    <property type="match status" value="1"/>
</dbReference>
<dbReference type="PANTHER" id="PTHR43685">
    <property type="entry name" value="GLYCOSYLTRANSFERASE"/>
    <property type="match status" value="1"/>
</dbReference>
<dbReference type="Gene3D" id="3.90.550.10">
    <property type="entry name" value="Spore Coat Polysaccharide Biosynthesis Protein SpsA, Chain A"/>
    <property type="match status" value="1"/>
</dbReference>
<dbReference type="InterPro" id="IPR050834">
    <property type="entry name" value="Glycosyltransf_2"/>
</dbReference>
<evidence type="ECO:0000256" key="1">
    <source>
        <dbReference type="ARBA" id="ARBA00022679"/>
    </source>
</evidence>
<protein>
    <submittedName>
        <fullName evidence="4">GT2 family glycosyltransferase</fullName>
    </submittedName>
</protein>
<dbReference type="InterPro" id="IPR029044">
    <property type="entry name" value="Nucleotide-diphossugar_trans"/>
</dbReference>
<evidence type="ECO:0000313" key="5">
    <source>
        <dbReference type="Proteomes" id="UP000246635"/>
    </source>
</evidence>
<dbReference type="Pfam" id="PF02709">
    <property type="entry name" value="Glyco_transf_7C"/>
    <property type="match status" value="1"/>
</dbReference>
<dbReference type="AlphaFoldDB" id="A0A2V2YUU9"/>
<evidence type="ECO:0000259" key="3">
    <source>
        <dbReference type="Pfam" id="PF02709"/>
    </source>
</evidence>
<feature type="domain" description="Glycosyltransferase 2-like" evidence="2">
    <location>
        <begin position="5"/>
        <end position="131"/>
    </location>
</feature>
<dbReference type="InterPro" id="IPR001173">
    <property type="entry name" value="Glyco_trans_2-like"/>
</dbReference>
<keyword evidence="5" id="KW-1185">Reference proteome</keyword>
<dbReference type="PANTHER" id="PTHR43685:SF3">
    <property type="entry name" value="SLR2126 PROTEIN"/>
    <property type="match status" value="1"/>
</dbReference>
<dbReference type="GO" id="GO:0016740">
    <property type="term" value="F:transferase activity"/>
    <property type="evidence" value="ECO:0007669"/>
    <property type="project" value="UniProtKB-KW"/>
</dbReference>
<evidence type="ECO:0000313" key="4">
    <source>
        <dbReference type="EMBL" id="PWW03230.1"/>
    </source>
</evidence>
<name>A0A2V2YUU9_9BACL</name>
<accession>A0A2V2YUU9</accession>
<evidence type="ECO:0000259" key="2">
    <source>
        <dbReference type="Pfam" id="PF00535"/>
    </source>
</evidence>
<comment type="caution">
    <text evidence="4">The sequence shown here is derived from an EMBL/GenBank/DDBJ whole genome shotgun (WGS) entry which is preliminary data.</text>
</comment>
<dbReference type="Proteomes" id="UP000246635">
    <property type="component" value="Unassembled WGS sequence"/>
</dbReference>
<gene>
    <name evidence="4" type="ORF">DFQ01_107127</name>
</gene>
<organism evidence="4 5">
    <name type="scientific">Paenibacillus cellulosilyticus</name>
    <dbReference type="NCBI Taxonomy" id="375489"/>
    <lineage>
        <taxon>Bacteria</taxon>
        <taxon>Bacillati</taxon>
        <taxon>Bacillota</taxon>
        <taxon>Bacilli</taxon>
        <taxon>Bacillales</taxon>
        <taxon>Paenibacillaceae</taxon>
        <taxon>Paenibacillus</taxon>
    </lineage>
</organism>
<dbReference type="EMBL" id="QGTQ01000007">
    <property type="protein sequence ID" value="PWW03230.1"/>
    <property type="molecule type" value="Genomic_DNA"/>
</dbReference>
<feature type="domain" description="Galactosyltransferase C-terminal" evidence="3">
    <location>
        <begin position="171"/>
        <end position="214"/>
    </location>
</feature>
<sequence>MTLNVIIPVYNQAFALAQTLWGFTQQNPPYNYSRIIIVDDGSEEPIDAVIAAYSNELNLEYIRLPRSGRAAARNAGVRAADSELIVFCDADRIPRPGFLAAHARSHSNADEQVTVGHVKEMYVSSPQANRNVVIERYMNDRMLRTPQYCKLVYKLFDVQGATSSPIAWVATLSGNLSMPTETIRAIGGFDGRFKEWGFEHMEFGYRVHKKGVPFRYEADAANVHIAHSRGGQSYSSLIMNSHAVFHAKHADRAVERYLDFMLGKISLRQFEREAGSETASPPIMLQPDEDGYVRVTS</sequence>
<dbReference type="InterPro" id="IPR027791">
    <property type="entry name" value="Galactosyl_T_C"/>
</dbReference>
<proteinExistence type="predicted"/>
<keyword evidence="1 4" id="KW-0808">Transferase</keyword>
<dbReference type="SUPFAM" id="SSF53448">
    <property type="entry name" value="Nucleotide-diphospho-sugar transferases"/>
    <property type="match status" value="1"/>
</dbReference>
<reference evidence="4 5" key="1">
    <citation type="submission" date="2018-05" db="EMBL/GenBank/DDBJ databases">
        <title>Genomic Encyclopedia of Type Strains, Phase III (KMG-III): the genomes of soil and plant-associated and newly described type strains.</title>
        <authorList>
            <person name="Whitman W."/>
        </authorList>
    </citation>
    <scope>NUCLEOTIDE SEQUENCE [LARGE SCALE GENOMIC DNA]</scope>
    <source>
        <strain evidence="4 5">CECT 5696</strain>
    </source>
</reference>